<feature type="coiled-coil region" evidence="1">
    <location>
        <begin position="156"/>
        <end position="209"/>
    </location>
</feature>
<protein>
    <submittedName>
        <fullName evidence="2">DUF2130 domain-containing protein</fullName>
    </submittedName>
</protein>
<name>A0ABZ2YLK3_9BACT</name>
<feature type="coiled-coil region" evidence="1">
    <location>
        <begin position="33"/>
        <end position="96"/>
    </location>
</feature>
<dbReference type="RefSeq" id="WP_341835197.1">
    <property type="nucleotide sequence ID" value="NZ_CP149822.1"/>
</dbReference>
<reference evidence="3" key="1">
    <citation type="submission" date="2024-03" db="EMBL/GenBank/DDBJ databases">
        <title>Chitinophaga horti sp. nov., isolated from garden soil.</title>
        <authorList>
            <person name="Lee D.S."/>
            <person name="Han D.M."/>
            <person name="Baek J.H."/>
            <person name="Choi D.G."/>
            <person name="Jeon J.H."/>
            <person name="Jeon C.O."/>
        </authorList>
    </citation>
    <scope>NUCLEOTIDE SEQUENCE [LARGE SCALE GENOMIC DNA]</scope>
    <source>
        <strain evidence="3">GPA1</strain>
    </source>
</reference>
<sequence length="437" mass="50848">MGTNVTCPNCGHLFVMEDAMAAEIKKDLRGKMESEWRKRVEALEAQKSEIEQAKQQVVLERQQVSQEKQRQEDELNKRLQSEKIKLQESLGEQIRKNVSADFENQLRLMRESQAENEEKLKEARLRELDFLRKTQELQNREQELDLILQKKIMEERNHLVEQIRREEGERNNIRETEYQLRLKEMEKQLEDQRRLAEEMRRKAEQGSMQLQGEVQELALEEMLRSAFPFDAISEVGKGVRGADCIQTVRNQFGQECGRIIYESKRTKDFSREWIEKLKADMRSQGADVAVLVTQALPKDMDRFGEKDGVWICTFPEVKSLTWVLRDAIMKVYNAVKSQENKGDKMHLLYHYLTSGEFAEQWSAIREGFRSMKLSIQKEREAMEKLWKAREKQLEKVLLNAAHIKGSIEGIAGSDSVDLQLLDDAAEALLGAPDGSNE</sequence>
<proteinExistence type="predicted"/>
<evidence type="ECO:0000313" key="2">
    <source>
        <dbReference type="EMBL" id="WZN40274.1"/>
    </source>
</evidence>
<evidence type="ECO:0000256" key="1">
    <source>
        <dbReference type="SAM" id="Coils"/>
    </source>
</evidence>
<dbReference type="Pfam" id="PF09903">
    <property type="entry name" value="DUF2130"/>
    <property type="match status" value="1"/>
</dbReference>
<accession>A0ABZ2YLK3</accession>
<dbReference type="InterPro" id="IPR019219">
    <property type="entry name" value="DUF2130"/>
</dbReference>
<evidence type="ECO:0000313" key="3">
    <source>
        <dbReference type="Proteomes" id="UP001485459"/>
    </source>
</evidence>
<dbReference type="EMBL" id="CP149822">
    <property type="protein sequence ID" value="WZN40274.1"/>
    <property type="molecule type" value="Genomic_DNA"/>
</dbReference>
<keyword evidence="1" id="KW-0175">Coiled coil</keyword>
<keyword evidence="3" id="KW-1185">Reference proteome</keyword>
<organism evidence="2 3">
    <name type="scientific">Chitinophaga pollutisoli</name>
    <dbReference type="NCBI Taxonomy" id="3133966"/>
    <lineage>
        <taxon>Bacteria</taxon>
        <taxon>Pseudomonadati</taxon>
        <taxon>Bacteroidota</taxon>
        <taxon>Chitinophagia</taxon>
        <taxon>Chitinophagales</taxon>
        <taxon>Chitinophagaceae</taxon>
        <taxon>Chitinophaga</taxon>
    </lineage>
</organism>
<gene>
    <name evidence="2" type="ORF">WJU16_20110</name>
</gene>
<dbReference type="Proteomes" id="UP001485459">
    <property type="component" value="Chromosome"/>
</dbReference>